<evidence type="ECO:0000259" key="7">
    <source>
        <dbReference type="PROSITE" id="PS01124"/>
    </source>
</evidence>
<keyword evidence="3" id="KW-0238">DNA-binding</keyword>
<dbReference type="Proteomes" id="UP000824241">
    <property type="component" value="Unassembled WGS sequence"/>
</dbReference>
<dbReference type="SUPFAM" id="SSF52172">
    <property type="entry name" value="CheY-like"/>
    <property type="match status" value="1"/>
</dbReference>
<organism evidence="9 10">
    <name type="scientific">Candidatus Faecivivens stercoravium</name>
    <dbReference type="NCBI Taxonomy" id="2840803"/>
    <lineage>
        <taxon>Bacteria</taxon>
        <taxon>Bacillati</taxon>
        <taxon>Bacillota</taxon>
        <taxon>Clostridia</taxon>
        <taxon>Eubacteriales</taxon>
        <taxon>Oscillospiraceae</taxon>
        <taxon>Oscillospiraceae incertae sedis</taxon>
        <taxon>Candidatus Faecivivens</taxon>
    </lineage>
</organism>
<evidence type="ECO:0000256" key="3">
    <source>
        <dbReference type="ARBA" id="ARBA00023125"/>
    </source>
</evidence>
<feature type="domain" description="HTH araC/xylS-type" evidence="7">
    <location>
        <begin position="435"/>
        <end position="533"/>
    </location>
</feature>
<dbReference type="PANTHER" id="PTHR43280:SF28">
    <property type="entry name" value="HTH-TYPE TRANSCRIPTIONAL ACTIVATOR RHAS"/>
    <property type="match status" value="1"/>
</dbReference>
<dbReference type="PROSITE" id="PS50110">
    <property type="entry name" value="RESPONSE_REGULATORY"/>
    <property type="match status" value="1"/>
</dbReference>
<dbReference type="GO" id="GO:0000160">
    <property type="term" value="P:phosphorelay signal transduction system"/>
    <property type="evidence" value="ECO:0007669"/>
    <property type="project" value="InterPro"/>
</dbReference>
<dbReference type="InterPro" id="IPR009057">
    <property type="entry name" value="Homeodomain-like_sf"/>
</dbReference>
<comment type="caution">
    <text evidence="9">The sequence shown here is derived from an EMBL/GenBank/DDBJ whole genome shotgun (WGS) entry which is preliminary data.</text>
</comment>
<dbReference type="EMBL" id="DVHA01000056">
    <property type="protein sequence ID" value="HIR60291.1"/>
    <property type="molecule type" value="Genomic_DNA"/>
</dbReference>
<dbReference type="Gene3D" id="1.10.10.60">
    <property type="entry name" value="Homeodomain-like"/>
    <property type="match status" value="2"/>
</dbReference>
<reference evidence="9" key="2">
    <citation type="journal article" date="2021" name="PeerJ">
        <title>Extensive microbial diversity within the chicken gut microbiome revealed by metagenomics and culture.</title>
        <authorList>
            <person name="Gilroy R."/>
            <person name="Ravi A."/>
            <person name="Getino M."/>
            <person name="Pursley I."/>
            <person name="Horton D.L."/>
            <person name="Alikhan N.F."/>
            <person name="Baker D."/>
            <person name="Gharbi K."/>
            <person name="Hall N."/>
            <person name="Watson M."/>
            <person name="Adriaenssens E.M."/>
            <person name="Foster-Nyarko E."/>
            <person name="Jarju S."/>
            <person name="Secka A."/>
            <person name="Antonio M."/>
            <person name="Oren A."/>
            <person name="Chaudhuri R.R."/>
            <person name="La Ragione R."/>
            <person name="Hildebrand F."/>
            <person name="Pallen M.J."/>
        </authorList>
    </citation>
    <scope>NUCLEOTIDE SEQUENCE</scope>
    <source>
        <strain evidence="9">CHK189-12415</strain>
    </source>
</reference>
<evidence type="ECO:0000313" key="9">
    <source>
        <dbReference type="EMBL" id="HIR60291.1"/>
    </source>
</evidence>
<dbReference type="PANTHER" id="PTHR43280">
    <property type="entry name" value="ARAC-FAMILY TRANSCRIPTIONAL REGULATOR"/>
    <property type="match status" value="1"/>
</dbReference>
<dbReference type="InterPro" id="IPR018060">
    <property type="entry name" value="HTH_AraC"/>
</dbReference>
<name>A0A9D1J428_9FIRM</name>
<accession>A0A9D1J428</accession>
<feature type="domain" description="Response regulatory" evidence="8">
    <location>
        <begin position="2"/>
        <end position="119"/>
    </location>
</feature>
<dbReference type="Pfam" id="PF12833">
    <property type="entry name" value="HTH_18"/>
    <property type="match status" value="1"/>
</dbReference>
<dbReference type="SMART" id="SM00448">
    <property type="entry name" value="REC"/>
    <property type="match status" value="1"/>
</dbReference>
<dbReference type="SUPFAM" id="SSF46689">
    <property type="entry name" value="Homeodomain-like"/>
    <property type="match status" value="2"/>
</dbReference>
<comment type="function">
    <text evidence="5">May play the central regulatory role in sporulation. It may be an element of the effector pathway responsible for the activation of sporulation genes in response to nutritional stress. Spo0A may act in concert with spo0H (a sigma factor) to control the expression of some genes that are critical to the sporulation process.</text>
</comment>
<evidence type="ECO:0000256" key="4">
    <source>
        <dbReference type="ARBA" id="ARBA00023163"/>
    </source>
</evidence>
<protein>
    <recommendedName>
        <fullName evidence="1">Stage 0 sporulation protein A homolog</fullName>
    </recommendedName>
</protein>
<evidence type="ECO:0000256" key="2">
    <source>
        <dbReference type="ARBA" id="ARBA00023015"/>
    </source>
</evidence>
<sequence length="537" mass="61082">MVILIVDDEPDIIEGVITGVDLEGLGFTEVMTARSGEQAMELMRRKPADVLLTDIEMSDMNGLTLLSWVREHDFDTVTIFCTAYPEFNYAKKAVELQAFDYYLKPIRYEELTEKLRAAVRKVREVRSERQHKLYGDYWLESQPDNRADFWNRALMRYAGEDGGGGWLVGEAQKRRLPYQEKDFFTLLVFDLYRENKLKEWNRGLLDTAFENVLSELFALPGCSIETIASAGPGAYQMVLFQPGRRTVDREALRESCRRFIGFCNRHMGISADCYFCSDTPFDGIGAIIYKANRIFRDDVTGCNQIYDIFPYKMKDGSYAVPYLSARLEKMLLDGQWQQAEQMVCAGLQDAAASERITRSGLLAIQQDLMQVVHAVLQARGVPAHTLFCGETFDRMSAEAVGTVDQMAQFVGYLIRETMRSVGGKDGRPEGEAAIEKVRQYIDGHLSEPLSRSVLAGLVFMNPDYFAKLFKEKTGQPLTAYIKRRRIEWAKELLAQTALPVSQVAQQVGYDNLSYFSSVFHDQTGLSPGEYRRQRKGK</sequence>
<dbReference type="SMART" id="SM00342">
    <property type="entry name" value="HTH_ARAC"/>
    <property type="match status" value="1"/>
</dbReference>
<dbReference type="Pfam" id="PF00072">
    <property type="entry name" value="Response_reg"/>
    <property type="match status" value="1"/>
</dbReference>
<dbReference type="Gene3D" id="3.40.50.2300">
    <property type="match status" value="1"/>
</dbReference>
<evidence type="ECO:0000313" key="10">
    <source>
        <dbReference type="Proteomes" id="UP000824241"/>
    </source>
</evidence>
<keyword evidence="2" id="KW-0805">Transcription regulation</keyword>
<keyword evidence="6" id="KW-0597">Phosphoprotein</keyword>
<dbReference type="InterPro" id="IPR020449">
    <property type="entry name" value="Tscrpt_reg_AraC-type_HTH"/>
</dbReference>
<evidence type="ECO:0000256" key="5">
    <source>
        <dbReference type="ARBA" id="ARBA00024867"/>
    </source>
</evidence>
<dbReference type="GO" id="GO:0043565">
    <property type="term" value="F:sequence-specific DNA binding"/>
    <property type="evidence" value="ECO:0007669"/>
    <property type="project" value="InterPro"/>
</dbReference>
<dbReference type="InterPro" id="IPR011006">
    <property type="entry name" value="CheY-like_superfamily"/>
</dbReference>
<gene>
    <name evidence="9" type="ORF">IAB37_01775</name>
</gene>
<keyword evidence="4" id="KW-0804">Transcription</keyword>
<evidence type="ECO:0000256" key="6">
    <source>
        <dbReference type="PROSITE-ProRule" id="PRU00169"/>
    </source>
</evidence>
<dbReference type="PRINTS" id="PR00032">
    <property type="entry name" value="HTHARAC"/>
</dbReference>
<dbReference type="AlphaFoldDB" id="A0A9D1J428"/>
<dbReference type="InterPro" id="IPR001789">
    <property type="entry name" value="Sig_transdc_resp-reg_receiver"/>
</dbReference>
<evidence type="ECO:0000256" key="1">
    <source>
        <dbReference type="ARBA" id="ARBA00018672"/>
    </source>
</evidence>
<dbReference type="GO" id="GO:0003700">
    <property type="term" value="F:DNA-binding transcription factor activity"/>
    <property type="evidence" value="ECO:0007669"/>
    <property type="project" value="InterPro"/>
</dbReference>
<feature type="modified residue" description="4-aspartylphosphate" evidence="6">
    <location>
        <position position="54"/>
    </location>
</feature>
<proteinExistence type="predicted"/>
<dbReference type="PROSITE" id="PS01124">
    <property type="entry name" value="HTH_ARAC_FAMILY_2"/>
    <property type="match status" value="1"/>
</dbReference>
<evidence type="ECO:0000259" key="8">
    <source>
        <dbReference type="PROSITE" id="PS50110"/>
    </source>
</evidence>
<dbReference type="CDD" id="cd17536">
    <property type="entry name" value="REC_YesN-like"/>
    <property type="match status" value="1"/>
</dbReference>
<reference evidence="9" key="1">
    <citation type="submission" date="2020-10" db="EMBL/GenBank/DDBJ databases">
        <authorList>
            <person name="Gilroy R."/>
        </authorList>
    </citation>
    <scope>NUCLEOTIDE SEQUENCE</scope>
    <source>
        <strain evidence="9">CHK189-12415</strain>
    </source>
</reference>